<keyword evidence="8" id="KW-1185">Reference proteome</keyword>
<comment type="caution">
    <text evidence="7">The sequence shown here is derived from an EMBL/GenBank/DDBJ whole genome shotgun (WGS) entry which is preliminary data.</text>
</comment>
<evidence type="ECO:0000259" key="6">
    <source>
        <dbReference type="Pfam" id="PF04932"/>
    </source>
</evidence>
<feature type="transmembrane region" description="Helical" evidence="5">
    <location>
        <begin position="321"/>
        <end position="341"/>
    </location>
</feature>
<feature type="transmembrane region" description="Helical" evidence="5">
    <location>
        <begin position="33"/>
        <end position="53"/>
    </location>
</feature>
<keyword evidence="3 5" id="KW-1133">Transmembrane helix</keyword>
<evidence type="ECO:0000256" key="3">
    <source>
        <dbReference type="ARBA" id="ARBA00022989"/>
    </source>
</evidence>
<dbReference type="Pfam" id="PF04932">
    <property type="entry name" value="Wzy_C"/>
    <property type="match status" value="1"/>
</dbReference>
<reference evidence="7" key="1">
    <citation type="journal article" date="2021" name="Front. Microbiol.">
        <title>Comprehensive Comparative Genomics and Phenotyping of Methylobacterium Species.</title>
        <authorList>
            <person name="Alessa O."/>
            <person name="Ogura Y."/>
            <person name="Fujitani Y."/>
            <person name="Takami H."/>
            <person name="Hayashi T."/>
            <person name="Sahin N."/>
            <person name="Tani A."/>
        </authorList>
    </citation>
    <scope>NUCLEOTIDE SEQUENCE</scope>
    <source>
        <strain evidence="7">DSM 23674</strain>
    </source>
</reference>
<dbReference type="Proteomes" id="UP001055101">
    <property type="component" value="Unassembled WGS sequence"/>
</dbReference>
<dbReference type="InterPro" id="IPR051533">
    <property type="entry name" value="WaaL-like"/>
</dbReference>
<dbReference type="EMBL" id="BPRA01000014">
    <property type="protein sequence ID" value="GJE56447.1"/>
    <property type="molecule type" value="Genomic_DNA"/>
</dbReference>
<feature type="transmembrane region" description="Helical" evidence="5">
    <location>
        <begin position="374"/>
        <end position="392"/>
    </location>
</feature>
<dbReference type="InterPro" id="IPR007016">
    <property type="entry name" value="O-antigen_ligase-rel_domated"/>
</dbReference>
<accession>A0ABQ4TP72</accession>
<keyword evidence="4 5" id="KW-0472">Membrane</keyword>
<gene>
    <name evidence="7" type="ORF">EKPJFOCH_2952</name>
</gene>
<keyword evidence="2 5" id="KW-0812">Transmembrane</keyword>
<feature type="transmembrane region" description="Helical" evidence="5">
    <location>
        <begin position="222"/>
        <end position="240"/>
    </location>
</feature>
<evidence type="ECO:0000313" key="7">
    <source>
        <dbReference type="EMBL" id="GJE56447.1"/>
    </source>
</evidence>
<protein>
    <recommendedName>
        <fullName evidence="6">O-antigen ligase-related domain-containing protein</fullName>
    </recommendedName>
</protein>
<feature type="transmembrane region" description="Helical" evidence="5">
    <location>
        <begin position="350"/>
        <end position="368"/>
    </location>
</feature>
<feature type="transmembrane region" description="Helical" evidence="5">
    <location>
        <begin position="151"/>
        <end position="174"/>
    </location>
</feature>
<evidence type="ECO:0000256" key="5">
    <source>
        <dbReference type="SAM" id="Phobius"/>
    </source>
</evidence>
<name>A0ABQ4TP72_9HYPH</name>
<dbReference type="PANTHER" id="PTHR37422:SF21">
    <property type="entry name" value="EXOQ-LIKE PROTEIN"/>
    <property type="match status" value="1"/>
</dbReference>
<sequence length="401" mass="41065">MSAAKGLYAAGAVALALVPPAMALANRSSPLVVVVAALLFGLGVAAEEGRGALRLLLRPLGGAVGAAVLGFLAWCLLSFAWSPFPALSLRTLSEFGPTLVAAYCLARLAPGRLPPWTPPLAAGALVVACLFVVASLRLGMAPQRLLGQRDALFVFNRPVLTFVLVAGPLAFLVFARGHRLLALGLLLLTAAAIVSSVSGAAAMGLIAGLAMAALARLLPKRFGLALVGTGLGLALVLAPVEGDILARFMPEAIHARLEHSSSRARVAIARSFGAAVAADPWRGAGYGTSARFPEVPAAQGLAPELREMLAVGHPHNSFLQVWAELGILGAILAAAVLLLTLRAVAILPKAPFAVALGLIAAAAAIAFVEHGAWQAWWTAALGTAITWLRAGLARPPKSDTA</sequence>
<feature type="transmembrane region" description="Helical" evidence="5">
    <location>
        <begin position="180"/>
        <end position="210"/>
    </location>
</feature>
<reference evidence="7" key="2">
    <citation type="submission" date="2021-08" db="EMBL/GenBank/DDBJ databases">
        <authorList>
            <person name="Tani A."/>
            <person name="Ola A."/>
            <person name="Ogura Y."/>
            <person name="Katsura K."/>
            <person name="Hayashi T."/>
        </authorList>
    </citation>
    <scope>NUCLEOTIDE SEQUENCE</scope>
    <source>
        <strain evidence="7">DSM 23674</strain>
    </source>
</reference>
<proteinExistence type="predicted"/>
<evidence type="ECO:0000256" key="1">
    <source>
        <dbReference type="ARBA" id="ARBA00004141"/>
    </source>
</evidence>
<organism evidence="7 8">
    <name type="scientific">Methylobacterium thuringiense</name>
    <dbReference type="NCBI Taxonomy" id="1003091"/>
    <lineage>
        <taxon>Bacteria</taxon>
        <taxon>Pseudomonadati</taxon>
        <taxon>Pseudomonadota</taxon>
        <taxon>Alphaproteobacteria</taxon>
        <taxon>Hyphomicrobiales</taxon>
        <taxon>Methylobacteriaceae</taxon>
        <taxon>Methylobacterium</taxon>
    </lineage>
</organism>
<dbReference type="PANTHER" id="PTHR37422">
    <property type="entry name" value="TEICHURONIC ACID BIOSYNTHESIS PROTEIN TUAE"/>
    <property type="match status" value="1"/>
</dbReference>
<feature type="transmembrane region" description="Helical" evidence="5">
    <location>
        <begin position="60"/>
        <end position="81"/>
    </location>
</feature>
<feature type="domain" description="O-antigen ligase-related" evidence="6">
    <location>
        <begin position="185"/>
        <end position="333"/>
    </location>
</feature>
<evidence type="ECO:0000313" key="8">
    <source>
        <dbReference type="Proteomes" id="UP001055101"/>
    </source>
</evidence>
<evidence type="ECO:0000256" key="2">
    <source>
        <dbReference type="ARBA" id="ARBA00022692"/>
    </source>
</evidence>
<comment type="subcellular location">
    <subcellularLocation>
        <location evidence="1">Membrane</location>
        <topology evidence="1">Multi-pass membrane protein</topology>
    </subcellularLocation>
</comment>
<feature type="transmembrane region" description="Helical" evidence="5">
    <location>
        <begin position="120"/>
        <end position="139"/>
    </location>
</feature>
<evidence type="ECO:0000256" key="4">
    <source>
        <dbReference type="ARBA" id="ARBA00023136"/>
    </source>
</evidence>